<dbReference type="InterPro" id="IPR018834">
    <property type="entry name" value="DNA/RNA-bd_Est1-type"/>
</dbReference>
<feature type="compositionally biased region" description="Acidic residues" evidence="6">
    <location>
        <begin position="560"/>
        <end position="570"/>
    </location>
</feature>
<comment type="caution">
    <text evidence="10">The sequence shown here is derived from an EMBL/GenBank/DDBJ whole genome shotgun (WGS) entry which is preliminary data.</text>
</comment>
<dbReference type="InterPro" id="IPR019458">
    <property type="entry name" value="Est1-like_N"/>
</dbReference>
<proteinExistence type="predicted"/>
<evidence type="ECO:0000256" key="3">
    <source>
        <dbReference type="ARBA" id="ARBA00022490"/>
    </source>
</evidence>
<feature type="domain" description="DNA/RNA-binding" evidence="7">
    <location>
        <begin position="219"/>
        <end position="458"/>
    </location>
</feature>
<dbReference type="Pfam" id="PF10374">
    <property type="entry name" value="EST1"/>
    <property type="match status" value="1"/>
</dbReference>
<dbReference type="Gene3D" id="1.25.40.10">
    <property type="entry name" value="Tetratricopeptide repeat domain"/>
    <property type="match status" value="1"/>
</dbReference>
<organism evidence="10 11">
    <name type="scientific">Clavelina lepadiformis</name>
    <name type="common">Light-bulb sea squirt</name>
    <name type="synonym">Ascidia lepadiformis</name>
    <dbReference type="NCBI Taxonomy" id="159417"/>
    <lineage>
        <taxon>Eukaryota</taxon>
        <taxon>Metazoa</taxon>
        <taxon>Chordata</taxon>
        <taxon>Tunicata</taxon>
        <taxon>Ascidiacea</taxon>
        <taxon>Aplousobranchia</taxon>
        <taxon>Clavelinidae</taxon>
        <taxon>Clavelina</taxon>
    </lineage>
</organism>
<comment type="subcellular location">
    <subcellularLocation>
        <location evidence="2">Cytoplasm</location>
    </subcellularLocation>
    <subcellularLocation>
        <location evidence="1">Nucleus</location>
    </subcellularLocation>
</comment>
<keyword evidence="4" id="KW-0866">Nonsense-mediated mRNA decay</keyword>
<feature type="region of interest" description="Disordered" evidence="6">
    <location>
        <begin position="782"/>
        <end position="825"/>
    </location>
</feature>
<dbReference type="InterPro" id="IPR011990">
    <property type="entry name" value="TPR-like_helical_dom_sf"/>
</dbReference>
<feature type="domain" description="PIN" evidence="9">
    <location>
        <begin position="966"/>
        <end position="1084"/>
    </location>
</feature>
<evidence type="ECO:0000256" key="6">
    <source>
        <dbReference type="SAM" id="MobiDB-lite"/>
    </source>
</evidence>
<dbReference type="Pfam" id="PF13638">
    <property type="entry name" value="PIN_4"/>
    <property type="match status" value="1"/>
</dbReference>
<evidence type="ECO:0000256" key="2">
    <source>
        <dbReference type="ARBA" id="ARBA00004496"/>
    </source>
</evidence>
<reference evidence="10 11" key="1">
    <citation type="submission" date="2024-02" db="EMBL/GenBank/DDBJ databases">
        <authorList>
            <person name="Daric V."/>
            <person name="Darras S."/>
        </authorList>
    </citation>
    <scope>NUCLEOTIDE SEQUENCE [LARGE SCALE GENOMIC DNA]</scope>
</reference>
<feature type="compositionally biased region" description="Basic and acidic residues" evidence="6">
    <location>
        <begin position="782"/>
        <end position="821"/>
    </location>
</feature>
<sequence>MPRSGNSYSAKHGFSSDVKSISAKRLYRGVLDCTKKLDAGHQHRRNLISLFQPEQVKLRHKLREACEKLMFTYPSDYGRKAEELLWRKVYYDVIHTVKSSRKFQSNAPGTLQQRHLEPHYRQFLYSAIGYYHYLLMRLQSKVLPGVVVIDFPLSSQSMQRNSSFINQRSGFNSRGSNQVDDESEIEDWIKTTSYRILVCLGDLSRYQMEFGLVRARPFRYYQLALLARPNAGMPHNQLATLAGHHSWWGLIAAYHYCRSLHAEMSFEGAEGNLQKLLDRNKKLFYQLPTDALDGVVSADEYKKEHTRVFVISFLYLCDLLRPKTYATDVETTGLCKRLIDALHVCLLHMNTQTTDDSCLADDQSLDFLDSSHSKTHRKTESKRYGGGRSSTGSVKSVKYHHPQQNHLNGEVVFKICVMCLVNVHDLQTCRSNRSSAAIAFTLAFFSHLLGYLIHQLNKMNQLQNVLDSTNGDCSDVKANGDNHFESSAQNRSKKSKTHLRRRRRVGGSHEDDLSEGEEDIQGGGDAATDSDLSETDSETDLGCLSDSSGSGNRLSQEDLSSQEEDVDLNDGDFASPKNPSPAESGSTKLPENPPPNLAVASLQDLSNKMFQPLQRRKITLAPSFLQNLTLPKDKSSVVSDATDIKDTQLNGTGDHNSEPQIIKKTGGDPSNDGGSLGPLKSCIADYDHEPYDGNFIRLSAFCRYNHITAAVKLLCDWLATNERVAAACAKNSRALWSRLVCLINLLPTEKEMIERDDIRSDKISVKQVQAVIEALEKSETERKAKKEAAEKAKEEASLKEEASNERKIKIEKRKTTEENQAKKPPPWKVITALPEDYTVYLMKAVKDAAANTGLDLSTPYQGLSDMQQGVVRVCRLRHLCRFLSATEGVEIDIENVKVAAAVGNEKFTAPDEEQVDPQMELEAVEAMRKARLMKDMAASRLRNEVQALETSLGTPKSRDSARCLYLVPDTNCLCRELTYVRRLVASERFFVVIPKTVIDGLDALKRDLQGARDAIRYLENEFKKGHRFIRAQSDEETVRKVEGEKPKLRRDDIETWRFYRIIECCRNLLQQEAEKTNSDEKEHSGLITLLTPSKDTRNQNISAAYDAAKSYGIQVESAAAFMNVFLKHKS</sequence>
<feature type="domain" description="Telomerase activating protein Est1-like N-terminal" evidence="8">
    <location>
        <begin position="80"/>
        <end position="210"/>
    </location>
</feature>
<name>A0ABP0FC23_CLALP</name>
<feature type="compositionally biased region" description="Basic residues" evidence="6">
    <location>
        <begin position="491"/>
        <end position="506"/>
    </location>
</feature>
<evidence type="ECO:0008006" key="12">
    <source>
        <dbReference type="Google" id="ProtNLM"/>
    </source>
</evidence>
<dbReference type="SUPFAM" id="SSF48452">
    <property type="entry name" value="TPR-like"/>
    <property type="match status" value="1"/>
</dbReference>
<evidence type="ECO:0000256" key="5">
    <source>
        <dbReference type="ARBA" id="ARBA00023242"/>
    </source>
</evidence>
<dbReference type="Proteomes" id="UP001642483">
    <property type="component" value="Unassembled WGS sequence"/>
</dbReference>
<gene>
    <name evidence="10" type="ORF">CVLEPA_LOCUS6355</name>
</gene>
<feature type="region of interest" description="Disordered" evidence="6">
    <location>
        <begin position="477"/>
        <end position="598"/>
    </location>
</feature>
<evidence type="ECO:0000256" key="1">
    <source>
        <dbReference type="ARBA" id="ARBA00004123"/>
    </source>
</evidence>
<feature type="compositionally biased region" description="Low complexity" evidence="6">
    <location>
        <begin position="540"/>
        <end position="551"/>
    </location>
</feature>
<keyword evidence="5" id="KW-0539">Nucleus</keyword>
<evidence type="ECO:0000313" key="11">
    <source>
        <dbReference type="Proteomes" id="UP001642483"/>
    </source>
</evidence>
<evidence type="ECO:0000256" key="4">
    <source>
        <dbReference type="ARBA" id="ARBA00023161"/>
    </source>
</evidence>
<evidence type="ECO:0000313" key="10">
    <source>
        <dbReference type="EMBL" id="CAK8676936.1"/>
    </source>
</evidence>
<dbReference type="PANTHER" id="PTHR15696">
    <property type="entry name" value="SMG-7 SUPPRESSOR WITH MORPHOLOGICAL EFFECT ON GENITALIA PROTEIN 7"/>
    <property type="match status" value="1"/>
</dbReference>
<dbReference type="InterPro" id="IPR045153">
    <property type="entry name" value="Est1/Ebs1-like"/>
</dbReference>
<evidence type="ECO:0000259" key="7">
    <source>
        <dbReference type="Pfam" id="PF10373"/>
    </source>
</evidence>
<feature type="region of interest" description="Disordered" evidence="6">
    <location>
        <begin position="644"/>
        <end position="674"/>
    </location>
</feature>
<dbReference type="InterPro" id="IPR002716">
    <property type="entry name" value="PIN_dom"/>
</dbReference>
<accession>A0ABP0FC23</accession>
<evidence type="ECO:0000259" key="9">
    <source>
        <dbReference type="Pfam" id="PF13638"/>
    </source>
</evidence>
<dbReference type="Pfam" id="PF10373">
    <property type="entry name" value="EST1_DNA_bind"/>
    <property type="match status" value="1"/>
</dbReference>
<dbReference type="EMBL" id="CAWYQH010000035">
    <property type="protein sequence ID" value="CAK8676936.1"/>
    <property type="molecule type" value="Genomic_DNA"/>
</dbReference>
<dbReference type="PANTHER" id="PTHR15696:SF7">
    <property type="entry name" value="NONSENSE-MEDIATED MRNA DECAY FACTOR"/>
    <property type="match status" value="1"/>
</dbReference>
<keyword evidence="3" id="KW-0963">Cytoplasm</keyword>
<feature type="region of interest" description="Disordered" evidence="6">
    <location>
        <begin position="371"/>
        <end position="395"/>
    </location>
</feature>
<evidence type="ECO:0000259" key="8">
    <source>
        <dbReference type="Pfam" id="PF10374"/>
    </source>
</evidence>
<keyword evidence="11" id="KW-1185">Reference proteome</keyword>
<protein>
    <recommendedName>
        <fullName evidence="12">PIN domain-containing protein</fullName>
    </recommendedName>
</protein>
<dbReference type="Gene3D" id="3.40.50.1010">
    <property type="entry name" value="5'-nuclease"/>
    <property type="match status" value="1"/>
</dbReference>